<dbReference type="Gene3D" id="3.30.750.24">
    <property type="entry name" value="STAS domain"/>
    <property type="match status" value="1"/>
</dbReference>
<evidence type="ECO:0000259" key="6">
    <source>
        <dbReference type="PROSITE" id="PS50801"/>
    </source>
</evidence>
<keyword evidence="2 5" id="KW-0812">Transmembrane</keyword>
<dbReference type="InterPro" id="IPR052706">
    <property type="entry name" value="Membrane-Transporter-like"/>
</dbReference>
<evidence type="ECO:0000256" key="3">
    <source>
        <dbReference type="ARBA" id="ARBA00022989"/>
    </source>
</evidence>
<sequence>MKKFINLFDFKQKVNYRTEVLAGLTVALALIPEAVAFAMIAGLSPLTGLYAAFVMGLITSIFGGRPGMISGATGAVAVVVAALAVSHGVEYVFATVVLAGILQVLAGVLKLGKLIRLVPHSVIFGFVNGLAIIIFMSQLDQFKTVNEAGELVWMTGNSLYILLGLVLVTMLIIWGLPKLTKVFPSSLAAILAIFGLVTFLNIDTKTVGDIASINGGFPPFHIPMVPFTWEAIMLIFPYAAIMAGVGLIESLLTLNIVDEITETRGHGNRECVAQGSANILSGFFSGMGGCAMIGQSLINVSSGARARLSGIIAAVMLLVFVMFAADIIELLPMAALTGVMIMVAIGTFEWASLRTFRRMPKSDVLVMVLVTFVTVVLHNLALAVLVGVIISALVFAWDNAKRIRARKFVDDKGTKHYEIYGPLFFGSVAAFNEKFDVLGDPDDVVIDFSESRIVDMSGIEAVNRLTERYLKQGKKLHLRHLSRDCRQLLRNADEIIEVNILEDPTYKVAVDR</sequence>
<protein>
    <submittedName>
        <fullName evidence="7">Sulfate permease, SulP family</fullName>
    </submittedName>
</protein>
<comment type="subcellular location">
    <subcellularLocation>
        <location evidence="1">Membrane</location>
        <topology evidence="1">Multi-pass membrane protein</topology>
    </subcellularLocation>
</comment>
<feature type="transmembrane region" description="Helical" evidence="5">
    <location>
        <begin position="91"/>
        <end position="109"/>
    </location>
</feature>
<evidence type="ECO:0000256" key="4">
    <source>
        <dbReference type="ARBA" id="ARBA00023136"/>
    </source>
</evidence>
<reference evidence="8" key="1">
    <citation type="submission" date="2017-09" db="EMBL/GenBank/DDBJ databases">
        <authorList>
            <person name="Varghese N."/>
            <person name="Submissions S."/>
        </authorList>
    </citation>
    <scope>NUCLEOTIDE SEQUENCE [LARGE SCALE GENOMIC DNA]</scope>
    <source>
        <strain evidence="8">CGMCC 1.12641</strain>
    </source>
</reference>
<evidence type="ECO:0000256" key="2">
    <source>
        <dbReference type="ARBA" id="ARBA00022692"/>
    </source>
</evidence>
<feature type="transmembrane region" description="Helical" evidence="5">
    <location>
        <begin position="304"/>
        <end position="323"/>
    </location>
</feature>
<evidence type="ECO:0000313" key="7">
    <source>
        <dbReference type="EMBL" id="SOC81111.1"/>
    </source>
</evidence>
<dbReference type="AlphaFoldDB" id="A0A285X701"/>
<dbReference type="InterPro" id="IPR036513">
    <property type="entry name" value="STAS_dom_sf"/>
</dbReference>
<dbReference type="RefSeq" id="WP_097056888.1">
    <property type="nucleotide sequence ID" value="NZ_OCMF01000004.1"/>
</dbReference>
<keyword evidence="3 5" id="KW-1133">Transmembrane helix</keyword>
<evidence type="ECO:0000313" key="8">
    <source>
        <dbReference type="Proteomes" id="UP000219193"/>
    </source>
</evidence>
<feature type="transmembrane region" description="Helical" evidence="5">
    <location>
        <begin position="231"/>
        <end position="257"/>
    </location>
</feature>
<feature type="transmembrane region" description="Helical" evidence="5">
    <location>
        <begin position="121"/>
        <end position="139"/>
    </location>
</feature>
<dbReference type="Pfam" id="PF01740">
    <property type="entry name" value="STAS"/>
    <property type="match status" value="1"/>
</dbReference>
<keyword evidence="4 5" id="KW-0472">Membrane</keyword>
<feature type="transmembrane region" description="Helical" evidence="5">
    <location>
        <begin position="364"/>
        <end position="397"/>
    </location>
</feature>
<dbReference type="InterPro" id="IPR002645">
    <property type="entry name" value="STAS_dom"/>
</dbReference>
<dbReference type="EMBL" id="OCMF01000004">
    <property type="protein sequence ID" value="SOC81111.1"/>
    <property type="molecule type" value="Genomic_DNA"/>
</dbReference>
<dbReference type="GO" id="GO:0016020">
    <property type="term" value="C:membrane"/>
    <property type="evidence" value="ECO:0007669"/>
    <property type="project" value="UniProtKB-SubCell"/>
</dbReference>
<feature type="transmembrane region" description="Helical" evidence="5">
    <location>
        <begin position="277"/>
        <end position="298"/>
    </location>
</feature>
<dbReference type="OrthoDB" id="9771198at2"/>
<feature type="transmembrane region" description="Helical" evidence="5">
    <location>
        <begin position="183"/>
        <end position="202"/>
    </location>
</feature>
<dbReference type="Pfam" id="PF00916">
    <property type="entry name" value="Sulfate_transp"/>
    <property type="match status" value="1"/>
</dbReference>
<feature type="transmembrane region" description="Helical" evidence="5">
    <location>
        <begin position="46"/>
        <end position="63"/>
    </location>
</feature>
<dbReference type="InterPro" id="IPR011547">
    <property type="entry name" value="SLC26A/SulP_dom"/>
</dbReference>
<dbReference type="Proteomes" id="UP000219193">
    <property type="component" value="Unassembled WGS sequence"/>
</dbReference>
<proteinExistence type="predicted"/>
<feature type="transmembrane region" description="Helical" evidence="5">
    <location>
        <begin position="68"/>
        <end position="85"/>
    </location>
</feature>
<accession>A0A285X701</accession>
<evidence type="ECO:0000256" key="1">
    <source>
        <dbReference type="ARBA" id="ARBA00004141"/>
    </source>
</evidence>
<dbReference type="CDD" id="cd07042">
    <property type="entry name" value="STAS_SulP_like_sulfate_transporter"/>
    <property type="match status" value="1"/>
</dbReference>
<dbReference type="PANTHER" id="PTHR43310">
    <property type="entry name" value="SULFATE TRANSPORTER YBAR-RELATED"/>
    <property type="match status" value="1"/>
</dbReference>
<feature type="transmembrane region" description="Helical" evidence="5">
    <location>
        <begin position="159"/>
        <end position="176"/>
    </location>
</feature>
<gene>
    <name evidence="7" type="ORF">SAMN06296241_2683</name>
</gene>
<name>A0A285X701_9FLAO</name>
<evidence type="ECO:0000256" key="5">
    <source>
        <dbReference type="SAM" id="Phobius"/>
    </source>
</evidence>
<feature type="domain" description="STAS" evidence="6">
    <location>
        <begin position="417"/>
        <end position="490"/>
    </location>
</feature>
<feature type="transmembrane region" description="Helical" evidence="5">
    <location>
        <begin position="330"/>
        <end position="352"/>
    </location>
</feature>
<keyword evidence="8" id="KW-1185">Reference proteome</keyword>
<organism evidence="7 8">
    <name type="scientific">Salinimicrobium sediminis</name>
    <dbReference type="NCBI Taxonomy" id="1343891"/>
    <lineage>
        <taxon>Bacteria</taxon>
        <taxon>Pseudomonadati</taxon>
        <taxon>Bacteroidota</taxon>
        <taxon>Flavobacteriia</taxon>
        <taxon>Flavobacteriales</taxon>
        <taxon>Flavobacteriaceae</taxon>
        <taxon>Salinimicrobium</taxon>
    </lineage>
</organism>
<dbReference type="PANTHER" id="PTHR43310:SF1">
    <property type="entry name" value="SULFATE TRANSPORTER YBAR-RELATED"/>
    <property type="match status" value="1"/>
</dbReference>
<dbReference type="PROSITE" id="PS50801">
    <property type="entry name" value="STAS"/>
    <property type="match status" value="1"/>
</dbReference>
<dbReference type="SUPFAM" id="SSF52091">
    <property type="entry name" value="SpoIIaa-like"/>
    <property type="match status" value="1"/>
</dbReference>